<keyword evidence="10" id="KW-0963">Cytoplasm</keyword>
<keyword evidence="3 10" id="KW-0028">Amino-acid biosynthesis</keyword>
<evidence type="ECO:0000313" key="13">
    <source>
        <dbReference type="EMBL" id="QDZ11630.1"/>
    </source>
</evidence>
<evidence type="ECO:0000256" key="4">
    <source>
        <dbReference type="ARBA" id="ARBA00022801"/>
    </source>
</evidence>
<comment type="function">
    <text evidence="10">IGPS catalyzes the conversion of PRFAR and glutamine to IGP, AICAR and glutamate. The HisH subunit catalyzes the hydrolysis of glutamine to glutamate and ammonia as part of the synthesis of IGP and AICAR. The resulting ammonia molecule is channeled to the active site of HisF.</text>
</comment>
<comment type="catalytic activity">
    <reaction evidence="9 10">
        <text>L-glutamine + H2O = L-glutamate + NH4(+)</text>
        <dbReference type="Rhea" id="RHEA:15889"/>
        <dbReference type="ChEBI" id="CHEBI:15377"/>
        <dbReference type="ChEBI" id="CHEBI:28938"/>
        <dbReference type="ChEBI" id="CHEBI:29985"/>
        <dbReference type="ChEBI" id="CHEBI:58359"/>
        <dbReference type="EC" id="3.5.1.2"/>
    </reaction>
</comment>
<proteinExistence type="inferred from homology"/>
<accession>A0A5B8LW46</accession>
<gene>
    <name evidence="10 13" type="primary">hisH</name>
    <name evidence="13" type="ORF">FPZ08_13205</name>
</gene>
<dbReference type="PIRSF" id="PIRSF000495">
    <property type="entry name" value="Amidotransf_hisH"/>
    <property type="match status" value="1"/>
</dbReference>
<dbReference type="GO" id="GO:0004359">
    <property type="term" value="F:glutaminase activity"/>
    <property type="evidence" value="ECO:0007669"/>
    <property type="project" value="UniProtKB-EC"/>
</dbReference>
<keyword evidence="14" id="KW-1185">Reference proteome</keyword>
<evidence type="ECO:0000256" key="5">
    <source>
        <dbReference type="ARBA" id="ARBA00022962"/>
    </source>
</evidence>
<dbReference type="EMBL" id="CP042304">
    <property type="protein sequence ID" value="QDZ11630.1"/>
    <property type="molecule type" value="Genomic_DNA"/>
</dbReference>
<dbReference type="Gene3D" id="3.40.50.880">
    <property type="match status" value="1"/>
</dbReference>
<evidence type="ECO:0000256" key="7">
    <source>
        <dbReference type="ARBA" id="ARBA00023239"/>
    </source>
</evidence>
<evidence type="ECO:0000256" key="9">
    <source>
        <dbReference type="ARBA" id="ARBA00049534"/>
    </source>
</evidence>
<dbReference type="OrthoDB" id="9807137at2"/>
<feature type="domain" description="Glutamine amidotransferase" evidence="12">
    <location>
        <begin position="6"/>
        <end position="209"/>
    </location>
</feature>
<evidence type="ECO:0000259" key="12">
    <source>
        <dbReference type="Pfam" id="PF00117"/>
    </source>
</evidence>
<comment type="subcellular location">
    <subcellularLocation>
        <location evidence="10">Cytoplasm</location>
    </subcellularLocation>
</comment>
<dbReference type="SUPFAM" id="SSF52317">
    <property type="entry name" value="Class I glutamine amidotransferase-like"/>
    <property type="match status" value="1"/>
</dbReference>
<evidence type="ECO:0000256" key="2">
    <source>
        <dbReference type="ARBA" id="ARBA00011152"/>
    </source>
</evidence>
<keyword evidence="7 10" id="KW-0456">Lyase</keyword>
<keyword evidence="5 10" id="KW-0315">Glutamine amidotransferase</keyword>
<evidence type="ECO:0000313" key="14">
    <source>
        <dbReference type="Proteomes" id="UP000315364"/>
    </source>
</evidence>
<dbReference type="NCBIfam" id="TIGR01855">
    <property type="entry name" value="IMP_synth_hisH"/>
    <property type="match status" value="1"/>
</dbReference>
<evidence type="ECO:0000256" key="1">
    <source>
        <dbReference type="ARBA" id="ARBA00005091"/>
    </source>
</evidence>
<dbReference type="GO" id="GO:0016829">
    <property type="term" value="F:lyase activity"/>
    <property type="evidence" value="ECO:0007669"/>
    <property type="project" value="UniProtKB-KW"/>
</dbReference>
<reference evidence="13 14" key="1">
    <citation type="submission" date="2019-07" db="EMBL/GenBank/DDBJ databases">
        <title>Full genome sequence of Devosia sp. Gsoil 520.</title>
        <authorList>
            <person name="Im W.-T."/>
        </authorList>
    </citation>
    <scope>NUCLEOTIDE SEQUENCE [LARGE SCALE GENOMIC DNA]</scope>
    <source>
        <strain evidence="13 14">Gsoil 520</strain>
    </source>
</reference>
<comment type="subunit">
    <text evidence="2 10">Heterodimer of HisH and HisF.</text>
</comment>
<evidence type="ECO:0000256" key="6">
    <source>
        <dbReference type="ARBA" id="ARBA00023102"/>
    </source>
</evidence>
<dbReference type="PROSITE" id="PS51273">
    <property type="entry name" value="GATASE_TYPE_1"/>
    <property type="match status" value="1"/>
</dbReference>
<dbReference type="EC" id="4.3.2.10" evidence="10"/>
<comment type="catalytic activity">
    <reaction evidence="8 10">
        <text>5-[(5-phospho-1-deoxy-D-ribulos-1-ylimino)methylamino]-1-(5-phospho-beta-D-ribosyl)imidazole-4-carboxamide + L-glutamine = D-erythro-1-(imidazol-4-yl)glycerol 3-phosphate + 5-amino-1-(5-phospho-beta-D-ribosyl)imidazole-4-carboxamide + L-glutamate + H(+)</text>
        <dbReference type="Rhea" id="RHEA:24793"/>
        <dbReference type="ChEBI" id="CHEBI:15378"/>
        <dbReference type="ChEBI" id="CHEBI:29985"/>
        <dbReference type="ChEBI" id="CHEBI:58278"/>
        <dbReference type="ChEBI" id="CHEBI:58359"/>
        <dbReference type="ChEBI" id="CHEBI:58475"/>
        <dbReference type="ChEBI" id="CHEBI:58525"/>
        <dbReference type="EC" id="4.3.2.10"/>
    </reaction>
</comment>
<dbReference type="Pfam" id="PF00117">
    <property type="entry name" value="GATase"/>
    <property type="match status" value="1"/>
</dbReference>
<dbReference type="Proteomes" id="UP000315364">
    <property type="component" value="Chromosome"/>
</dbReference>
<dbReference type="GO" id="GO:0000107">
    <property type="term" value="F:imidazoleglycerol-phosphate synthase activity"/>
    <property type="evidence" value="ECO:0007669"/>
    <property type="project" value="UniProtKB-UniRule"/>
</dbReference>
<dbReference type="PANTHER" id="PTHR42701:SF1">
    <property type="entry name" value="IMIDAZOLE GLYCEROL PHOSPHATE SYNTHASE SUBUNIT HISH"/>
    <property type="match status" value="1"/>
</dbReference>
<dbReference type="AlphaFoldDB" id="A0A5B8LW46"/>
<dbReference type="InterPro" id="IPR010139">
    <property type="entry name" value="Imidazole-glycPsynth_HisH"/>
</dbReference>
<feature type="active site" evidence="10 11">
    <location>
        <position position="196"/>
    </location>
</feature>
<dbReference type="PANTHER" id="PTHR42701">
    <property type="entry name" value="IMIDAZOLE GLYCEROL PHOSPHATE SYNTHASE SUBUNIT HISH"/>
    <property type="match status" value="1"/>
</dbReference>
<sequence length="213" mass="22402">MTRQVVIVDYGVGNLQSVARAIVGVGAEPIFATTPEQVEVASIMVVPGVGAFGSCTAALHSHGLREAVLAVIASGRPTLGICVGMQMLLDESEEFGTHAGLGLIAGKVRSIPSTGADGEPHKIPHIGWSGLQPNQVDWQGTIFEDTEPGDACYFVHSFAANPINPSEVLATCDYDGRVICAAVQKDNLVGVQFHPEKSGKVGLRILSRFVNAR</sequence>
<dbReference type="RefSeq" id="WP_146290448.1">
    <property type="nucleotide sequence ID" value="NZ_CP042304.1"/>
</dbReference>
<keyword evidence="6 10" id="KW-0368">Histidine biosynthesis</keyword>
<evidence type="ECO:0000256" key="10">
    <source>
        <dbReference type="HAMAP-Rule" id="MF_00278"/>
    </source>
</evidence>
<dbReference type="GO" id="GO:0005737">
    <property type="term" value="C:cytoplasm"/>
    <property type="evidence" value="ECO:0007669"/>
    <property type="project" value="UniProtKB-SubCell"/>
</dbReference>
<evidence type="ECO:0000256" key="11">
    <source>
        <dbReference type="PIRSR" id="PIRSR000495-1"/>
    </source>
</evidence>
<organism evidence="13 14">
    <name type="scientific">Devosia ginsengisoli</name>
    <dbReference type="NCBI Taxonomy" id="400770"/>
    <lineage>
        <taxon>Bacteria</taxon>
        <taxon>Pseudomonadati</taxon>
        <taxon>Pseudomonadota</taxon>
        <taxon>Alphaproteobacteria</taxon>
        <taxon>Hyphomicrobiales</taxon>
        <taxon>Devosiaceae</taxon>
        <taxon>Devosia</taxon>
    </lineage>
</organism>
<dbReference type="CDD" id="cd01748">
    <property type="entry name" value="GATase1_IGP_Synthase"/>
    <property type="match status" value="1"/>
</dbReference>
<dbReference type="EC" id="3.5.1.2" evidence="10"/>
<dbReference type="HAMAP" id="MF_00278">
    <property type="entry name" value="HisH"/>
    <property type="match status" value="1"/>
</dbReference>
<comment type="pathway">
    <text evidence="1 10">Amino-acid biosynthesis; L-histidine biosynthesis; L-histidine from 5-phospho-alpha-D-ribose 1-diphosphate: step 5/9.</text>
</comment>
<evidence type="ECO:0000256" key="3">
    <source>
        <dbReference type="ARBA" id="ARBA00022605"/>
    </source>
</evidence>
<keyword evidence="4 10" id="KW-0378">Hydrolase</keyword>
<evidence type="ECO:0000256" key="8">
    <source>
        <dbReference type="ARBA" id="ARBA00047838"/>
    </source>
</evidence>
<dbReference type="InterPro" id="IPR017926">
    <property type="entry name" value="GATASE"/>
</dbReference>
<feature type="active site" evidence="10 11">
    <location>
        <position position="194"/>
    </location>
</feature>
<protein>
    <recommendedName>
        <fullName evidence="10">Imidazole glycerol phosphate synthase subunit HisH</fullName>
        <ecNumber evidence="10">4.3.2.10</ecNumber>
    </recommendedName>
    <alternativeName>
        <fullName evidence="10">IGP synthase glutaminase subunit</fullName>
        <ecNumber evidence="10">3.5.1.2</ecNumber>
    </alternativeName>
    <alternativeName>
        <fullName evidence="10">IGP synthase subunit HisH</fullName>
    </alternativeName>
    <alternativeName>
        <fullName evidence="10">ImGP synthase subunit HisH</fullName>
        <shortName evidence="10">IGPS subunit HisH</shortName>
    </alternativeName>
</protein>
<dbReference type="InterPro" id="IPR029062">
    <property type="entry name" value="Class_I_gatase-like"/>
</dbReference>
<name>A0A5B8LW46_9HYPH</name>
<feature type="active site" description="Nucleophile" evidence="10 11">
    <location>
        <position position="82"/>
    </location>
</feature>
<dbReference type="GO" id="GO:0000105">
    <property type="term" value="P:L-histidine biosynthetic process"/>
    <property type="evidence" value="ECO:0007669"/>
    <property type="project" value="UniProtKB-UniRule"/>
</dbReference>
<dbReference type="UniPathway" id="UPA00031">
    <property type="reaction ID" value="UER00010"/>
</dbReference>
<dbReference type="KEGG" id="dea:FPZ08_13205"/>